<dbReference type="InterPro" id="IPR011527">
    <property type="entry name" value="ABC1_TM_dom"/>
</dbReference>
<proteinExistence type="inferred from homology"/>
<feature type="transmembrane region" description="Helical" evidence="13">
    <location>
        <begin position="2078"/>
        <end position="2095"/>
    </location>
</feature>
<dbReference type="Pfam" id="PF00664">
    <property type="entry name" value="ABC_membrane"/>
    <property type="match status" value="4"/>
</dbReference>
<dbReference type="GO" id="GO:0090374">
    <property type="term" value="P:oligopeptide export from mitochondrion"/>
    <property type="evidence" value="ECO:0007669"/>
    <property type="project" value="TreeGrafter"/>
</dbReference>
<dbReference type="CDD" id="cd03249">
    <property type="entry name" value="ABC_MTABC3_MDL1_MDL2"/>
    <property type="match status" value="4"/>
</dbReference>
<keyword evidence="4 13" id="KW-0812">Transmembrane</keyword>
<evidence type="ECO:0000313" key="16">
    <source>
        <dbReference type="Proteomes" id="UP000887562"/>
    </source>
</evidence>
<dbReference type="InterPro" id="IPR003439">
    <property type="entry name" value="ABC_transporter-like_ATP-bd"/>
</dbReference>
<feature type="compositionally biased region" description="Acidic residues" evidence="12">
    <location>
        <begin position="604"/>
        <end position="617"/>
    </location>
</feature>
<feature type="domain" description="ABC transmembrane type-1" evidence="15">
    <location>
        <begin position="691"/>
        <end position="976"/>
    </location>
</feature>
<dbReference type="SMART" id="SM00382">
    <property type="entry name" value="AAA"/>
    <property type="match status" value="4"/>
</dbReference>
<dbReference type="InterPro" id="IPR003593">
    <property type="entry name" value="AAA+_ATPase"/>
</dbReference>
<dbReference type="WBParaSite" id="maker-E.canG7_contigs_3586-snap-gene-1.42-mRNA-1">
    <property type="protein sequence ID" value="maker-E.canG7_contigs_3586-snap-gene-1.42-mRNA-1"/>
    <property type="gene ID" value="EcG7_00930"/>
</dbReference>
<dbReference type="CDD" id="cd18578">
    <property type="entry name" value="ABC_6TM_Pgp_ABCB1_D2_like"/>
    <property type="match status" value="2"/>
</dbReference>
<dbReference type="Gene3D" id="3.40.50.300">
    <property type="entry name" value="P-loop containing nucleotide triphosphate hydrolases"/>
    <property type="match status" value="4"/>
</dbReference>
<evidence type="ECO:0000256" key="7">
    <source>
        <dbReference type="ARBA" id="ARBA00022840"/>
    </source>
</evidence>
<dbReference type="Proteomes" id="UP000887562">
    <property type="component" value="Unplaced"/>
</dbReference>
<feature type="domain" description="ABC transporter" evidence="14">
    <location>
        <begin position="359"/>
        <end position="595"/>
    </location>
</feature>
<evidence type="ECO:0000256" key="11">
    <source>
        <dbReference type="ARBA" id="ARBA00023180"/>
    </source>
</evidence>
<feature type="transmembrane region" description="Helical" evidence="13">
    <location>
        <begin position="296"/>
        <end position="317"/>
    </location>
</feature>
<keyword evidence="10 13" id="KW-0472">Membrane</keyword>
<protein>
    <submittedName>
        <fullName evidence="17">Multidrug resistance protein 1</fullName>
    </submittedName>
</protein>
<feature type="transmembrane region" description="Helical" evidence="13">
    <location>
        <begin position="1450"/>
        <end position="1470"/>
    </location>
</feature>
<comment type="similarity">
    <text evidence="2">Belongs to the ABC transporter superfamily. ABCB family. Multidrug resistance exporter (TC 3.A.1.201) subfamily.</text>
</comment>
<feature type="domain" description="ABC transporter" evidence="14">
    <location>
        <begin position="1620"/>
        <end position="1856"/>
    </location>
</feature>
<dbReference type="PANTHER" id="PTHR43394">
    <property type="entry name" value="ATP-DEPENDENT PERMEASE MDL1, MITOCHONDRIAL"/>
    <property type="match status" value="1"/>
</dbReference>
<evidence type="ECO:0000256" key="5">
    <source>
        <dbReference type="ARBA" id="ARBA00022737"/>
    </source>
</evidence>
<dbReference type="Pfam" id="PF00005">
    <property type="entry name" value="ABC_tran"/>
    <property type="match status" value="4"/>
</dbReference>
<sequence>ASKKKAHISFLSLVGKISLFANRQFRYADKADFIMLTIGTIGSIVVGVSFPLNLLIVTEVVNGFVAPNANTQALKIMDEMIKWYILLASLTLVFAFVQMFCFSLSSKRQSRRIRLRLFKQMLRQDASWFDRQSMGDLITKMTSQVDQIEAGIGDRLGRFLQNLILFISCFGSAFQNQWKIALVGLSTTPLIVVAFVVLGVGLSRYSIKEEKAYSQANSIASEVLTSIRTVFAFIGQKKESTRYNANLGAAAKVSFKKNIIVGFGAGLISFSIFASAGLTFWYGVKLISVGESGVDGGKIVSVVLAFLVGSIALGLVLPEFTYFARAVAAARSTFRVIEREPRIDKDLKGEIIEDFRGHIVFKNVTFHYPTRPEAKTLDNLSIEIRPGMTVAIVGPSGSGKSTTIQLIQRFYDTVSGEVLIDGRNIRELDLKWFRGQIGVVQQEPVLFSGTIAENIALGCPNATDEEIEIAAKMADAHDFILKLPQAYKTPILEGGGSMSGGQKQRIAIARALIRNPKILLLDEATSALDTRSERIVQRALDQACSGRTVVVVAHRLTTVRNADTIVVMDRGRVQEIGTHDQLVALKGIYAKMLSSAPSNRAGDVEEEDTETDSEAEEAASAVENEMIDRPRRLSRDELRKPSKWALSQRWSDAETMLEALTEMSGTKKTSKMKGQLMRALKLNRPEFPYLFAGLFLSLASGLSQPAFAILYSEMFGIFSQISTPDEKLAQTAFYSGMMAVLGLARFTAQLLSGCALGYAGAELTKRARSLLFEAILKQEIGWFDRVENSPGILTARLATEVSALETVTGMQLGTLMEALSLIIASLVIGFTYSWILSLVNLCFVPLLVVSSALQINQMSASLSPHEVKGSQVMQETISAERTVTSFGLESHFYTIFRQRCTPESIEKYKEALIFALVNGIASSLAIFQACASFYVGAVLLSQDKTTVLAVFRTYSAYSFGSQALGRVASLAPEFRKASHNVKLVFATLDRQTKSDANEGYFPKEPFDGRVEFLNIYFRYPTRPNTRILRPNDDFFPKRFSHTVEADQSVALVGQSGCGKSTLLQLVQRFYDVSEHGPNSGIFINGRDVRTLAPNWIRQQIGVVSQEPNLFDLSIRQNIAYGDNSREVSMEEIIAAAKEANAHSFIETLPEGYETSVGARGSQLSGGQKQRIAIARALIRKPKLLLLDEATSALDNESERIVQAALDEAMAKGGRTSLVVAHRLTTVENCDVIVVLQEGQRVEYGRPAALMQARGVFYTLHNVDAAGKSEQNDDNDLIFDESEHVSFFQLFRYSDIKDKIMLAVGFIFALAVGCSFPVNLVIFSRVINLLTAPGDVDLNGMREMVGWFCLLGAVTMIVAFVEMFNFSFSARQQSRRIRLKLFKQILRQDVPWFDQQSLGDLITKLTANIDHIETGIGERLGRFVQNAAMFISCYVCAFLNNWKIALVGLSAAPLIVLAFSVMGLTMSNFAIKEQKAYSKANNVASEVFNSIKTVFAFIGQEKEKQRYSSQLGAAAKVSFLKNVMLGFGIGLIGGSIFASAGLTFWFGVKEGIENGVESGTIVSVVLAFIVGSIALGLVLPEFSYFTRATAAASNTYWIIERIPEIDKEESGTKLDIIHGDIEFRNVSFSYPMRPDVVTLKNFSMKIGAGQTIAIVGPSGSGKSTVIQLLQRFYDPSEGQVLIDGHDIREFDLKWMRLQFGVVSQEPVLFAATVKENIELGREGATFEEIETAAKLADAHDFIIKMQEEYETMIGEGGGGMSGGQKQRLAIARALLRNPRILLLDEATSALDTHSERAVQDALDRAGVGRTVIMVAHRLTTVRNADRILVVDRGVVKESGTHDELVALNGIYAHMLSTQEKKKETEDSESEPEQGVEREPSPKQKGVWKRTTRDPETESAVSSSNASSMSLVMFAKKNALGRAFMLNKPEFPLFFLGLFISLISGVIQPIYAILYSEMFKIFTLPNDQKMSRTVFIASMMAVLGLIRLVTQLGSNAALGWAGAKLTQRTRSLLFNAIIKQEPGWFDEVANQPGVLTARLATEVSSLETVTGAQLGTIMESLCLIIASTVITFMYSWQLTLVNICFLPIVVASSALQMKNLRSVMSIREVAGSQVVQEALSAEKTVFAFGLENHFYNKFVAKSDSGSKERVTDAVLNGLVHAAANGLSYFQTAASFYVGSVLMNNGTLDVLAVFRTFSAFNFGAQGITRVAALTPDFKKAGDKIASVFQTLDRETKLDATEGDYPTEPLSGSIVFKNVYFRYPTRKHVRVLRKFNYTVQAGNSVALVGASGCGKSTILQLVQRLYDVSPHGPGSGIFIDGHDIRTLAPNWVRQQIGIVSQEPNLFDLSIRENIAYGDNSREVSMEEIIEAAKEANVHEFVEGLPEGYETSVGARGSQLSGGQKQRIAIARALIRKPKLLLLDEATSALDNESERIVQAALDEAMAKGGRTSLVVAHRLTTVENCDVIVVLQEGQECEIGSPEGLMAAKGIYYQLHNVDAAVKPH</sequence>
<feature type="transmembrane region" description="Helical" evidence="13">
    <location>
        <begin position="180"/>
        <end position="202"/>
    </location>
</feature>
<feature type="transmembrane region" description="Helical" evidence="13">
    <location>
        <begin position="1299"/>
        <end position="1323"/>
    </location>
</feature>
<evidence type="ECO:0000256" key="12">
    <source>
        <dbReference type="SAM" id="MobiDB-lite"/>
    </source>
</evidence>
<feature type="transmembrane region" description="Helical" evidence="13">
    <location>
        <begin position="1929"/>
        <end position="1952"/>
    </location>
</feature>
<feature type="transmembrane region" description="Helical" evidence="13">
    <location>
        <begin position="818"/>
        <end position="848"/>
    </location>
</feature>
<feature type="transmembrane region" description="Helical" evidence="13">
    <location>
        <begin position="2052"/>
        <end position="2072"/>
    </location>
</feature>
<evidence type="ECO:0000256" key="4">
    <source>
        <dbReference type="ARBA" id="ARBA00022692"/>
    </source>
</evidence>
<dbReference type="InterPro" id="IPR017871">
    <property type="entry name" value="ABC_transporter-like_CS"/>
</dbReference>
<feature type="transmembrane region" description="Helical" evidence="13">
    <location>
        <begin position="259"/>
        <end position="284"/>
    </location>
</feature>
<keyword evidence="8" id="KW-1278">Translocase</keyword>
<keyword evidence="3" id="KW-0813">Transport</keyword>
<evidence type="ECO:0000256" key="13">
    <source>
        <dbReference type="SAM" id="Phobius"/>
    </source>
</evidence>
<evidence type="ECO:0000256" key="9">
    <source>
        <dbReference type="ARBA" id="ARBA00022989"/>
    </source>
</evidence>
<feature type="region of interest" description="Disordered" evidence="12">
    <location>
        <begin position="596"/>
        <end position="634"/>
    </location>
</feature>
<feature type="domain" description="ABC transporter" evidence="14">
    <location>
        <begin position="1010"/>
        <end position="1262"/>
    </location>
</feature>
<accession>A0A915EY53</accession>
<dbReference type="FunFam" id="3.40.50.300:FF:000479">
    <property type="entry name" value="Multidrug resistance protein 1A"/>
    <property type="match status" value="2"/>
</dbReference>
<feature type="transmembrane region" description="Helical" evidence="13">
    <location>
        <begin position="687"/>
        <end position="712"/>
    </location>
</feature>
<feature type="transmembrane region" description="Helical" evidence="13">
    <location>
        <begin position="1343"/>
        <end position="1367"/>
    </location>
</feature>
<evidence type="ECO:0000256" key="10">
    <source>
        <dbReference type="ARBA" id="ARBA00023136"/>
    </source>
</evidence>
<reference evidence="17" key="1">
    <citation type="submission" date="2022-11" db="UniProtKB">
        <authorList>
            <consortium name="WormBaseParasite"/>
        </authorList>
    </citation>
    <scope>IDENTIFICATION</scope>
</reference>
<dbReference type="Gene3D" id="1.20.1560.10">
    <property type="entry name" value="ABC transporter type 1, transmembrane domain"/>
    <property type="match status" value="2"/>
</dbReference>
<dbReference type="GO" id="GO:0005524">
    <property type="term" value="F:ATP binding"/>
    <property type="evidence" value="ECO:0007669"/>
    <property type="project" value="UniProtKB-KW"/>
</dbReference>
<keyword evidence="5" id="KW-0677">Repeat</keyword>
<comment type="subcellular location">
    <subcellularLocation>
        <location evidence="1">Membrane</location>
        <topology evidence="1">Multi-pass membrane protein</topology>
    </subcellularLocation>
</comment>
<dbReference type="PROSITE" id="PS00211">
    <property type="entry name" value="ABC_TRANSPORTER_1"/>
    <property type="match status" value="4"/>
</dbReference>
<evidence type="ECO:0000256" key="2">
    <source>
        <dbReference type="ARBA" id="ARBA00007577"/>
    </source>
</evidence>
<dbReference type="CDD" id="cd18577">
    <property type="entry name" value="ABC_6TM_Pgp_ABCB1_D1_like"/>
    <property type="match status" value="2"/>
</dbReference>
<dbReference type="InterPro" id="IPR027417">
    <property type="entry name" value="P-loop_NTPase"/>
</dbReference>
<feature type="domain" description="ABC transmembrane type-1" evidence="15">
    <location>
        <begin position="38"/>
        <end position="325"/>
    </location>
</feature>
<keyword evidence="11" id="KW-0325">Glycoprotein</keyword>
<evidence type="ECO:0000256" key="3">
    <source>
        <dbReference type="ARBA" id="ARBA00022448"/>
    </source>
</evidence>
<keyword evidence="9 13" id="KW-1133">Transmembrane helix</keyword>
<keyword evidence="7" id="KW-0067">ATP-binding</keyword>
<dbReference type="InterPro" id="IPR039421">
    <property type="entry name" value="Type_1_exporter"/>
</dbReference>
<feature type="domain" description="ABC transporter" evidence="14">
    <location>
        <begin position="2250"/>
        <end position="2494"/>
    </location>
</feature>
<keyword evidence="16" id="KW-1185">Reference proteome</keyword>
<feature type="transmembrane region" description="Helical" evidence="13">
    <location>
        <begin position="156"/>
        <end position="174"/>
    </location>
</feature>
<evidence type="ECO:0000259" key="15">
    <source>
        <dbReference type="PROSITE" id="PS50929"/>
    </source>
</evidence>
<dbReference type="GO" id="GO:0016887">
    <property type="term" value="F:ATP hydrolysis activity"/>
    <property type="evidence" value="ECO:0007669"/>
    <property type="project" value="InterPro"/>
</dbReference>
<name>A0A915EY53_9CEST</name>
<feature type="transmembrane region" description="Helical" evidence="13">
    <location>
        <begin position="1972"/>
        <end position="1999"/>
    </location>
</feature>
<dbReference type="InterPro" id="IPR036640">
    <property type="entry name" value="ABC1_TM_sf"/>
</dbReference>
<feature type="region of interest" description="Disordered" evidence="12">
    <location>
        <begin position="1856"/>
        <end position="1900"/>
    </location>
</feature>
<feature type="transmembrane region" description="Helical" evidence="13">
    <location>
        <begin position="911"/>
        <end position="935"/>
    </location>
</feature>
<feature type="transmembrane region" description="Helical" evidence="13">
    <location>
        <begin position="83"/>
        <end position="104"/>
    </location>
</feature>
<dbReference type="PROSITE" id="PS50893">
    <property type="entry name" value="ABC_TRANSPORTER_2"/>
    <property type="match status" value="4"/>
</dbReference>
<dbReference type="GO" id="GO:0015421">
    <property type="term" value="F:ABC-type oligopeptide transporter activity"/>
    <property type="evidence" value="ECO:0007669"/>
    <property type="project" value="TreeGrafter"/>
</dbReference>
<keyword evidence="6" id="KW-0547">Nucleotide-binding</keyword>
<evidence type="ECO:0000313" key="17">
    <source>
        <dbReference type="WBParaSite" id="maker-E.canG7_contigs_3586-snap-gene-1.42-mRNA-1"/>
    </source>
</evidence>
<dbReference type="GO" id="GO:0005743">
    <property type="term" value="C:mitochondrial inner membrane"/>
    <property type="evidence" value="ECO:0007669"/>
    <property type="project" value="TreeGrafter"/>
</dbReference>
<feature type="domain" description="ABC transmembrane type-1" evidence="15">
    <location>
        <begin position="1933"/>
        <end position="2216"/>
    </location>
</feature>
<evidence type="ECO:0000256" key="6">
    <source>
        <dbReference type="ARBA" id="ARBA00022741"/>
    </source>
</evidence>
<feature type="transmembrane region" description="Helical" evidence="13">
    <location>
        <begin position="732"/>
        <end position="759"/>
    </location>
</feature>
<dbReference type="PANTHER" id="PTHR43394:SF27">
    <property type="entry name" value="ATP-DEPENDENT TRANSLOCASE ABCB1-LIKE"/>
    <property type="match status" value="1"/>
</dbReference>
<evidence type="ECO:0000256" key="8">
    <source>
        <dbReference type="ARBA" id="ARBA00022967"/>
    </source>
</evidence>
<feature type="transmembrane region" description="Helical" evidence="13">
    <location>
        <begin position="1559"/>
        <end position="1578"/>
    </location>
</feature>
<feature type="transmembrane region" description="Helical" evidence="13">
    <location>
        <begin position="33"/>
        <end position="56"/>
    </location>
</feature>
<feature type="transmembrane region" description="Helical" evidence="13">
    <location>
        <begin position="1522"/>
        <end position="1547"/>
    </location>
</feature>
<evidence type="ECO:0000259" key="14">
    <source>
        <dbReference type="PROSITE" id="PS50893"/>
    </source>
</evidence>
<dbReference type="PROSITE" id="PS50929">
    <property type="entry name" value="ABC_TM1F"/>
    <property type="match status" value="4"/>
</dbReference>
<dbReference type="SUPFAM" id="SSF52540">
    <property type="entry name" value="P-loop containing nucleoside triphosphate hydrolases"/>
    <property type="match status" value="4"/>
</dbReference>
<evidence type="ECO:0000256" key="1">
    <source>
        <dbReference type="ARBA" id="ARBA00004141"/>
    </source>
</evidence>
<dbReference type="NCBIfam" id="NF010167">
    <property type="entry name" value="PRK13648.1"/>
    <property type="match status" value="4"/>
</dbReference>
<dbReference type="SUPFAM" id="SSF90123">
    <property type="entry name" value="ABC transporter transmembrane region"/>
    <property type="match status" value="4"/>
</dbReference>
<feature type="domain" description="ABC transmembrane type-1" evidence="15">
    <location>
        <begin position="1302"/>
        <end position="1586"/>
    </location>
</feature>
<organism evidence="16 17">
    <name type="scientific">Echinococcus canadensis</name>
    <dbReference type="NCBI Taxonomy" id="519352"/>
    <lineage>
        <taxon>Eukaryota</taxon>
        <taxon>Metazoa</taxon>
        <taxon>Spiralia</taxon>
        <taxon>Lophotrochozoa</taxon>
        <taxon>Platyhelminthes</taxon>
        <taxon>Cestoda</taxon>
        <taxon>Eucestoda</taxon>
        <taxon>Cyclophyllidea</taxon>
        <taxon>Taeniidae</taxon>
        <taxon>Echinococcus</taxon>
        <taxon>Echinococcus canadensis group</taxon>
    </lineage>
</organism>
<dbReference type="FunFam" id="3.40.50.300:FF:000205">
    <property type="entry name" value="ABC transporter B family member 4"/>
    <property type="match status" value="2"/>
</dbReference>